<organism evidence="1 2">
    <name type="scientific">Tritrichomonas musculus</name>
    <dbReference type="NCBI Taxonomy" id="1915356"/>
    <lineage>
        <taxon>Eukaryota</taxon>
        <taxon>Metamonada</taxon>
        <taxon>Parabasalia</taxon>
        <taxon>Tritrichomonadida</taxon>
        <taxon>Tritrichomonadidae</taxon>
        <taxon>Tritrichomonas</taxon>
    </lineage>
</organism>
<dbReference type="InterPro" id="IPR036322">
    <property type="entry name" value="WD40_repeat_dom_sf"/>
</dbReference>
<evidence type="ECO:0000313" key="1">
    <source>
        <dbReference type="EMBL" id="KAK8852767.1"/>
    </source>
</evidence>
<dbReference type="Proteomes" id="UP001470230">
    <property type="component" value="Unassembled WGS sequence"/>
</dbReference>
<evidence type="ECO:0000313" key="2">
    <source>
        <dbReference type="Proteomes" id="UP001470230"/>
    </source>
</evidence>
<gene>
    <name evidence="1" type="ORF">M9Y10_017757</name>
</gene>
<comment type="caution">
    <text evidence="1">The sequence shown here is derived from an EMBL/GenBank/DDBJ whole genome shotgun (WGS) entry which is preliminary data.</text>
</comment>
<keyword evidence="2" id="KW-1185">Reference proteome</keyword>
<protein>
    <submittedName>
        <fullName evidence="1">Uncharacterized protein</fullName>
    </submittedName>
</protein>
<dbReference type="SUPFAM" id="SSF69322">
    <property type="entry name" value="Tricorn protease domain 2"/>
    <property type="match status" value="1"/>
</dbReference>
<dbReference type="SUPFAM" id="SSF50978">
    <property type="entry name" value="WD40 repeat-like"/>
    <property type="match status" value="1"/>
</dbReference>
<sequence>MIDRFTSIIKNPPNLSICDLQMMPQDQKILVVSPNSLSLIDISIPNTTNVLSNYNLSEKLQNEYGVFISASCLSLREFAVLTSKGRIARFNINKSMQIDLCSISVPKHSNYTCLTQYSHKYYIAGDEKGHFIILSADLKISYIKDFFDISIKQICTSHSYGYILLSDNKLYSFKINNTSIDKNEFDLEIYPETDFSEISFTNICSSNEFNTNAIYDPNGILYLVNKKDDMTNYIQKITNLSGLLTMSFSNSENLLILVFNEKIGIWNSYYNRIFYVYLPEIQTANCVAVSNKFVALSLDDKGIGIYPLIHRSHSMVPLMFSSTKIFEFIPTSDSILANEHEISLPAQNDDSNFIEFASGDKYNKFVAIATKHRIFIYNRNSQHIKLIADKLSMIREIEWFSRFLCVLTFDPGNTSFNLVIFRTKKNSSEFQLERKIKLKSRPFHVRSNNDDKLIVTFYKSILILDKELNQSVLKIPGFLEEVYPHENFIFALATPKVGQRNLISITYDGQILNLKENVDTFFVSHKFNLLFALSGTDVFITSTSHIRFTVFICTDAFPIGVTIPNSICAFITLKNNSSRLDPSLSFFFDYAISTNEHFSPENKKKALMALNANIDNKKAIILQSSVFLLRQKKGSDCVSFISNFPDLFNEVLINAMRCVESDERKDIYSFVGLPSKFFSNLTGTEMVNFDTKTIKFQIDNTKEENDEDFILSSLLLPVILEDEGFTVAFSAAFFLISQIHKFRKTAKLPKTVKKEESSKESSFDADSVDDFEYTQNELNVLQSFFRFIDPILGHVSAIDPDHVSVLGAELDNNVYTELMQQYEEVVNTKLRRMMKFYRPLQMIQFSIMGRYSAHYFLSENKEKFENFSIDEIVKNLNDEDFVRDLHIRTDDDNNAVNTFDEDVKTAAELFRRVGLRQWELALWIKTEKFEEAKKAVENDSDLIGILQKSELHQVFGL</sequence>
<name>A0ABR2HUR8_9EUKA</name>
<proteinExistence type="predicted"/>
<accession>A0ABR2HUR8</accession>
<reference evidence="1 2" key="1">
    <citation type="submission" date="2024-04" db="EMBL/GenBank/DDBJ databases">
        <title>Tritrichomonas musculus Genome.</title>
        <authorList>
            <person name="Alves-Ferreira E."/>
            <person name="Grigg M."/>
            <person name="Lorenzi H."/>
            <person name="Galac M."/>
        </authorList>
    </citation>
    <scope>NUCLEOTIDE SEQUENCE [LARGE SCALE GENOMIC DNA]</scope>
    <source>
        <strain evidence="1 2">EAF2021</strain>
    </source>
</reference>
<dbReference type="EMBL" id="JAPFFF010000023">
    <property type="protein sequence ID" value="KAK8852767.1"/>
    <property type="molecule type" value="Genomic_DNA"/>
</dbReference>